<evidence type="ECO:0000313" key="4">
    <source>
        <dbReference type="Proteomes" id="UP000239388"/>
    </source>
</evidence>
<dbReference type="RefSeq" id="WP_105355617.1">
    <property type="nucleotide sequence ID" value="NZ_PUIB01000017.1"/>
</dbReference>
<organism evidence="3 4">
    <name type="scientific">Blastopirellula marina</name>
    <dbReference type="NCBI Taxonomy" id="124"/>
    <lineage>
        <taxon>Bacteria</taxon>
        <taxon>Pseudomonadati</taxon>
        <taxon>Planctomycetota</taxon>
        <taxon>Planctomycetia</taxon>
        <taxon>Pirellulales</taxon>
        <taxon>Pirellulaceae</taxon>
        <taxon>Blastopirellula</taxon>
    </lineage>
</organism>
<evidence type="ECO:0000259" key="2">
    <source>
        <dbReference type="Pfam" id="PF07885"/>
    </source>
</evidence>
<accession>A0A2S8FNS3</accession>
<feature type="transmembrane region" description="Helical" evidence="1">
    <location>
        <begin position="197"/>
        <end position="217"/>
    </location>
</feature>
<dbReference type="OrthoDB" id="9813518at2"/>
<keyword evidence="1" id="KW-0812">Transmembrane</keyword>
<dbReference type="Gene3D" id="1.10.287.70">
    <property type="match status" value="1"/>
</dbReference>
<feature type="transmembrane region" description="Helical" evidence="1">
    <location>
        <begin position="122"/>
        <end position="148"/>
    </location>
</feature>
<dbReference type="Pfam" id="PF07885">
    <property type="entry name" value="Ion_trans_2"/>
    <property type="match status" value="1"/>
</dbReference>
<dbReference type="EMBL" id="PUIB01000017">
    <property type="protein sequence ID" value="PQO33836.1"/>
    <property type="molecule type" value="Genomic_DNA"/>
</dbReference>
<proteinExistence type="predicted"/>
<feature type="domain" description="Potassium channel" evidence="2">
    <location>
        <begin position="166"/>
        <end position="220"/>
    </location>
</feature>
<feature type="transmembrane region" description="Helical" evidence="1">
    <location>
        <begin position="92"/>
        <end position="110"/>
    </location>
</feature>
<dbReference type="Proteomes" id="UP000239388">
    <property type="component" value="Unassembled WGS sequence"/>
</dbReference>
<feature type="transmembrane region" description="Helical" evidence="1">
    <location>
        <begin position="63"/>
        <end position="80"/>
    </location>
</feature>
<protein>
    <recommendedName>
        <fullName evidence="2">Potassium channel domain-containing protein</fullName>
    </recommendedName>
</protein>
<keyword evidence="1" id="KW-1133">Transmembrane helix</keyword>
<dbReference type="InterPro" id="IPR013099">
    <property type="entry name" value="K_chnl_dom"/>
</dbReference>
<keyword evidence="1" id="KW-0472">Membrane</keyword>
<sequence>MPSDTPTPARSNRLRFSLLLFSLVTAVVVGPLFEDLAFGQYLQLGFLTLVFGSSIYTNWNRHVMFWVVGTAAIIGLALHWTSLFYPGDGVSIAKYVGGFLFLGMTAFLLLKSIFVEYQAKPDALLGAACVYLLLGFMWALGYSALMFIENSPFYFPQVDLGGDGHPHLSTFLYFSFVTMSTLGYGDIIPISDISRTLAWMQSVTGQFYLAVLVAYLVNMLPNSPGSAADPPKR</sequence>
<feature type="transmembrane region" description="Helical" evidence="1">
    <location>
        <begin position="168"/>
        <end position="185"/>
    </location>
</feature>
<dbReference type="SUPFAM" id="SSF81324">
    <property type="entry name" value="Voltage-gated potassium channels"/>
    <property type="match status" value="1"/>
</dbReference>
<feature type="transmembrane region" description="Helical" evidence="1">
    <location>
        <begin position="12"/>
        <end position="32"/>
    </location>
</feature>
<dbReference type="AlphaFoldDB" id="A0A2S8FNS3"/>
<evidence type="ECO:0000256" key="1">
    <source>
        <dbReference type="SAM" id="Phobius"/>
    </source>
</evidence>
<feature type="transmembrane region" description="Helical" evidence="1">
    <location>
        <begin position="38"/>
        <end position="56"/>
    </location>
</feature>
<name>A0A2S8FNS3_9BACT</name>
<evidence type="ECO:0000313" key="3">
    <source>
        <dbReference type="EMBL" id="PQO33836.1"/>
    </source>
</evidence>
<reference evidence="3 4" key="1">
    <citation type="submission" date="2018-02" db="EMBL/GenBank/DDBJ databases">
        <title>Comparative genomes isolates from brazilian mangrove.</title>
        <authorList>
            <person name="Araujo J.E."/>
            <person name="Taketani R.G."/>
            <person name="Silva M.C.P."/>
            <person name="Loureco M.V."/>
            <person name="Andreote F.D."/>
        </authorList>
    </citation>
    <scope>NUCLEOTIDE SEQUENCE [LARGE SCALE GENOMIC DNA]</scope>
    <source>
        <strain evidence="3 4">NAP PRIS-MGV</strain>
    </source>
</reference>
<comment type="caution">
    <text evidence="3">The sequence shown here is derived from an EMBL/GenBank/DDBJ whole genome shotgun (WGS) entry which is preliminary data.</text>
</comment>
<gene>
    <name evidence="3" type="ORF">C5Y98_16545</name>
</gene>